<gene>
    <name evidence="1" type="ORF">K2U94_17430</name>
</gene>
<keyword evidence="2" id="KW-1185">Reference proteome</keyword>
<sequence>MIEAKRFGRVFGLEAQARQSAAPLRNVALRAPCFHSGATLTGQEERAATPPAK</sequence>
<protein>
    <submittedName>
        <fullName evidence="1">Uncharacterized protein</fullName>
    </submittedName>
</protein>
<evidence type="ECO:0000313" key="2">
    <source>
        <dbReference type="Proteomes" id="UP001139104"/>
    </source>
</evidence>
<proteinExistence type="predicted"/>
<organism evidence="1 2">
    <name type="scientific">Candidatus Rhodoblastus alkanivorans</name>
    <dbReference type="NCBI Taxonomy" id="2954117"/>
    <lineage>
        <taxon>Bacteria</taxon>
        <taxon>Pseudomonadati</taxon>
        <taxon>Pseudomonadota</taxon>
        <taxon>Alphaproteobacteria</taxon>
        <taxon>Hyphomicrobiales</taxon>
        <taxon>Rhodoblastaceae</taxon>
        <taxon>Rhodoblastus</taxon>
    </lineage>
</organism>
<dbReference type="EMBL" id="JAIVFP010000001">
    <property type="protein sequence ID" value="MCI4684526.1"/>
    <property type="molecule type" value="Genomic_DNA"/>
</dbReference>
<evidence type="ECO:0000313" key="1">
    <source>
        <dbReference type="EMBL" id="MCI4684526.1"/>
    </source>
</evidence>
<accession>A0ABS9ZC11</accession>
<name>A0ABS9ZC11_9HYPH</name>
<comment type="caution">
    <text evidence="1">The sequence shown here is derived from an EMBL/GenBank/DDBJ whole genome shotgun (WGS) entry which is preliminary data.</text>
</comment>
<reference evidence="1" key="1">
    <citation type="journal article" date="2022" name="ISME J.">
        <title>Identification of active gaseous-alkane degraders at natural gas seeps.</title>
        <authorList>
            <person name="Farhan Ul Haque M."/>
            <person name="Hernandez M."/>
            <person name="Crombie A.T."/>
            <person name="Murrell J.C."/>
        </authorList>
    </citation>
    <scope>NUCLEOTIDE SEQUENCE</scope>
    <source>
        <strain evidence="1">PC2</strain>
    </source>
</reference>
<dbReference type="Proteomes" id="UP001139104">
    <property type="component" value="Unassembled WGS sequence"/>
</dbReference>
<dbReference type="RefSeq" id="WP_243068418.1">
    <property type="nucleotide sequence ID" value="NZ_JAIVFK010000001.1"/>
</dbReference>